<dbReference type="AlphaFoldDB" id="Q7MRK4"/>
<dbReference type="InterPro" id="IPR007454">
    <property type="entry name" value="UPF0250_YbeD-like"/>
</dbReference>
<dbReference type="Gene3D" id="3.30.70.260">
    <property type="match status" value="1"/>
</dbReference>
<dbReference type="InterPro" id="IPR027471">
    <property type="entry name" value="YbeD-like_sf"/>
</dbReference>
<dbReference type="KEGG" id="wsu:WS1260"/>
<dbReference type="Pfam" id="PF04359">
    <property type="entry name" value="DUF493"/>
    <property type="match status" value="1"/>
</dbReference>
<keyword evidence="2" id="KW-1185">Reference proteome</keyword>
<reference evidence="1 2" key="1">
    <citation type="journal article" date="2003" name="Proc. Natl. Acad. Sci. U.S.A.">
        <title>Complete genome sequence and analysis of Wolinella succinogenes.</title>
        <authorList>
            <person name="Baar C."/>
            <person name="Eppinger M."/>
            <person name="Raddatz G."/>
            <person name="Simon JM."/>
            <person name="Lanz C."/>
            <person name="Klimmek O."/>
            <person name="Nandakumar R."/>
            <person name="Gross R."/>
            <person name="Rosinus A."/>
            <person name="Keller H."/>
            <person name="Jagtap P."/>
            <person name="Linke B."/>
            <person name="Meyer F."/>
            <person name="Lederer H."/>
            <person name="Schuster S.C."/>
        </authorList>
    </citation>
    <scope>NUCLEOTIDE SEQUENCE [LARGE SCALE GENOMIC DNA]</scope>
    <source>
        <strain evidence="2">ATCC 29543 / DSM 1740 / CCUG 13145 / JCM 31913 / LMG 7466 / NCTC 11488 / FDC 602W</strain>
    </source>
</reference>
<evidence type="ECO:0000313" key="2">
    <source>
        <dbReference type="Proteomes" id="UP000000422"/>
    </source>
</evidence>
<dbReference type="EMBL" id="BX571660">
    <property type="protein sequence ID" value="CAE10339.1"/>
    <property type="molecule type" value="Genomic_DNA"/>
</dbReference>
<evidence type="ECO:0000313" key="1">
    <source>
        <dbReference type="EMBL" id="CAE10339.1"/>
    </source>
</evidence>
<proteinExistence type="predicted"/>
<protein>
    <submittedName>
        <fullName evidence="1">Uncharacterized protein</fullName>
    </submittedName>
</protein>
<name>Q7MRK4_WOLSU</name>
<dbReference type="HOGENOM" id="CLU_161438_3_0_7"/>
<dbReference type="RefSeq" id="WP_011139126.1">
    <property type="nucleotide sequence ID" value="NC_005090.1"/>
</dbReference>
<dbReference type="SUPFAM" id="SSF117991">
    <property type="entry name" value="YbeD/HP0495-like"/>
    <property type="match status" value="1"/>
</dbReference>
<sequence>MQIIEGKAEILYPCKWSYRVIGESEEGVRLAVFEVIDKEHSFTPSNQSRTGKYQSFNIELVVESEEERNEIFARFRAHASIKMVI</sequence>
<organism evidence="2">
    <name type="scientific">Wolinella succinogenes (strain ATCC 29543 / DSM 1740 / CCUG 13145 / JCM 31913 / LMG 7466 / NCTC 11488 / FDC 602W)</name>
    <name type="common">Vibrio succinogenes</name>
    <dbReference type="NCBI Taxonomy" id="273121"/>
    <lineage>
        <taxon>Bacteria</taxon>
        <taxon>Pseudomonadati</taxon>
        <taxon>Campylobacterota</taxon>
        <taxon>Epsilonproteobacteria</taxon>
        <taxon>Campylobacterales</taxon>
        <taxon>Helicobacteraceae</taxon>
        <taxon>Wolinella</taxon>
    </lineage>
</organism>
<accession>Q7MRK4</accession>
<dbReference type="eggNOG" id="COG2921">
    <property type="taxonomic scope" value="Bacteria"/>
</dbReference>
<gene>
    <name evidence="1" type="ordered locus">WS1260</name>
</gene>
<dbReference type="Proteomes" id="UP000000422">
    <property type="component" value="Chromosome"/>
</dbReference>